<reference evidence="6 7" key="2">
    <citation type="submission" date="2015-05" db="EMBL/GenBank/DDBJ databases">
        <authorList>
            <person name="Morales-Cruz A."/>
            <person name="Amrine K.C."/>
            <person name="Cantu D."/>
        </authorList>
    </citation>
    <scope>NUCLEOTIDE SEQUENCE [LARGE SCALE GENOMIC DNA]</scope>
    <source>
        <strain evidence="6">UCRPC4</strain>
    </source>
</reference>
<evidence type="ECO:0000256" key="4">
    <source>
        <dbReference type="ARBA" id="ARBA00022857"/>
    </source>
</evidence>
<keyword evidence="3" id="KW-0274">FAD</keyword>
<sequence>MRVAVIGGGPSGLLSLKYLKAASDYFPVDPIDVILFESEDALVSSRQFTCFSDFRIPDDKPDFVSTDYYCTYLEQYCKKFGLWPHINLSTTVEKVRRNGEKGHVVTYRKNGSDKSEEYYCDAVAVCSGLHVTPNIPEIPGIEHVPEVLHSSKFKTREQFGVDKNVLVCGSGETSMDVSYLAVTAPTKSVTLSHRSGWQNAPKRFPEPIRFGNVRELKEKVEKYGPSVPTDTLSSSLFDTAYVHPWLEKSFLLWQYYDAFTKYATWLISGTKLGHDQWVGGVPEHRFHASQIIANKSNNAMPYISAPYRPKVQTKADFIRSKYVSLPPFDTKGRQIDLAPWPEYFDENGIVHFQDNGTPEAESMKHATVKPDIVVLATGYRQIFPFLDDTYTVPEHANIRWTWKSGDETVGYIGFVRPAFGAIPPIAELQAQLWVLQILNQLPKPLQQLDYYRLPLTPERRLKYAVDHDTFAYQLALDMNSAPSFLQVLRFGPTVFATWALAPNFNPKFRLVGPWKSPQEAAEVMRTELWRVRDYFKIHHIEMDDMYNAVAPNFLALKYRTIGP</sequence>
<keyword evidence="4" id="KW-0521">NADP</keyword>
<evidence type="ECO:0000313" key="7">
    <source>
        <dbReference type="Proteomes" id="UP000053317"/>
    </source>
</evidence>
<protein>
    <submittedName>
        <fullName evidence="6">Putative dimethylaniline monooxygenase</fullName>
    </submittedName>
</protein>
<dbReference type="SUPFAM" id="SSF51905">
    <property type="entry name" value="FAD/NAD(P)-binding domain"/>
    <property type="match status" value="1"/>
</dbReference>
<dbReference type="InterPro" id="IPR020946">
    <property type="entry name" value="Flavin_mOase-like"/>
</dbReference>
<dbReference type="PIRSF" id="PIRSF000332">
    <property type="entry name" value="FMO"/>
    <property type="match status" value="1"/>
</dbReference>
<organism evidence="6 7">
    <name type="scientific">Phaeomoniella chlamydospora</name>
    <name type="common">Phaeoacremonium chlamydosporum</name>
    <dbReference type="NCBI Taxonomy" id="158046"/>
    <lineage>
        <taxon>Eukaryota</taxon>
        <taxon>Fungi</taxon>
        <taxon>Dikarya</taxon>
        <taxon>Ascomycota</taxon>
        <taxon>Pezizomycotina</taxon>
        <taxon>Eurotiomycetes</taxon>
        <taxon>Chaetothyriomycetidae</taxon>
        <taxon>Phaeomoniellales</taxon>
        <taxon>Phaeomoniellaceae</taxon>
        <taxon>Phaeomoniella</taxon>
    </lineage>
</organism>
<reference evidence="6 7" key="1">
    <citation type="submission" date="2015-05" db="EMBL/GenBank/DDBJ databases">
        <title>Distinctive expansion of gene families associated with plant cell wall degradation and secondary metabolism in the genomes of grapevine trunk pathogens.</title>
        <authorList>
            <person name="Lawrence D.P."/>
            <person name="Travadon R."/>
            <person name="Rolshausen P.E."/>
            <person name="Baumgartner K."/>
        </authorList>
    </citation>
    <scope>NUCLEOTIDE SEQUENCE [LARGE SCALE GENOMIC DNA]</scope>
    <source>
        <strain evidence="6">UCRPC4</strain>
    </source>
</reference>
<evidence type="ECO:0000256" key="2">
    <source>
        <dbReference type="ARBA" id="ARBA00022630"/>
    </source>
</evidence>
<comment type="similarity">
    <text evidence="1">Belongs to the FMO family.</text>
</comment>
<dbReference type="Proteomes" id="UP000053317">
    <property type="component" value="Unassembled WGS sequence"/>
</dbReference>
<evidence type="ECO:0000256" key="1">
    <source>
        <dbReference type="ARBA" id="ARBA00009183"/>
    </source>
</evidence>
<gene>
    <name evidence="6" type="ORF">UCRPC4_g02986</name>
</gene>
<dbReference type="OrthoDB" id="66881at2759"/>
<keyword evidence="6" id="KW-0503">Monooxygenase</keyword>
<evidence type="ECO:0000256" key="3">
    <source>
        <dbReference type="ARBA" id="ARBA00022827"/>
    </source>
</evidence>
<dbReference type="GO" id="GO:0050660">
    <property type="term" value="F:flavin adenine dinucleotide binding"/>
    <property type="evidence" value="ECO:0007669"/>
    <property type="project" value="InterPro"/>
</dbReference>
<dbReference type="InterPro" id="IPR050346">
    <property type="entry name" value="FMO-like"/>
</dbReference>
<dbReference type="PRINTS" id="PR00370">
    <property type="entry name" value="FMOXYGENASE"/>
</dbReference>
<dbReference type="EMBL" id="LCWF01000071">
    <property type="protein sequence ID" value="KKY22981.1"/>
    <property type="molecule type" value="Genomic_DNA"/>
</dbReference>
<accession>A0A0G2ELG2</accession>
<keyword evidence="5" id="KW-0560">Oxidoreductase</keyword>
<dbReference type="GO" id="GO:0004499">
    <property type="term" value="F:N,N-dimethylaniline monooxygenase activity"/>
    <property type="evidence" value="ECO:0007669"/>
    <property type="project" value="InterPro"/>
</dbReference>
<keyword evidence="7" id="KW-1185">Reference proteome</keyword>
<comment type="caution">
    <text evidence="6">The sequence shown here is derived from an EMBL/GenBank/DDBJ whole genome shotgun (WGS) entry which is preliminary data.</text>
</comment>
<dbReference type="GO" id="GO:0050661">
    <property type="term" value="F:NADP binding"/>
    <property type="evidence" value="ECO:0007669"/>
    <property type="project" value="InterPro"/>
</dbReference>
<dbReference type="InterPro" id="IPR000960">
    <property type="entry name" value="Flavin_mOase"/>
</dbReference>
<keyword evidence="2" id="KW-0285">Flavoprotein</keyword>
<dbReference type="Gene3D" id="3.50.50.60">
    <property type="entry name" value="FAD/NAD(P)-binding domain"/>
    <property type="match status" value="1"/>
</dbReference>
<dbReference type="InterPro" id="IPR036188">
    <property type="entry name" value="FAD/NAD-bd_sf"/>
</dbReference>
<name>A0A0G2ELG2_PHACM</name>
<dbReference type="PANTHER" id="PTHR23023">
    <property type="entry name" value="DIMETHYLANILINE MONOOXYGENASE"/>
    <property type="match status" value="1"/>
</dbReference>
<evidence type="ECO:0000256" key="5">
    <source>
        <dbReference type="ARBA" id="ARBA00023002"/>
    </source>
</evidence>
<dbReference type="AlphaFoldDB" id="A0A0G2ELG2"/>
<dbReference type="Pfam" id="PF00743">
    <property type="entry name" value="FMO-like"/>
    <property type="match status" value="2"/>
</dbReference>
<proteinExistence type="inferred from homology"/>
<evidence type="ECO:0000313" key="6">
    <source>
        <dbReference type="EMBL" id="KKY22981.1"/>
    </source>
</evidence>